<dbReference type="EMBL" id="BPUS01000014">
    <property type="protein sequence ID" value="GJH28142.1"/>
    <property type="molecule type" value="Genomic_DNA"/>
</dbReference>
<evidence type="ECO:0000313" key="3">
    <source>
        <dbReference type="Proteomes" id="UP001055111"/>
    </source>
</evidence>
<comment type="caution">
    <text evidence="2">The sequence shown here is derived from an EMBL/GenBank/DDBJ whole genome shotgun (WGS) entry which is preliminary data.</text>
</comment>
<sequence length="68" mass="7922">MSGHAFKKRAADGRRQGARFVVAEHRRRRRVRYYEHGPAVRVLRHIWAALAQPSTWLIAALVLYLLSK</sequence>
<dbReference type="AlphaFoldDB" id="A0AA37IED3"/>
<feature type="transmembrane region" description="Helical" evidence="1">
    <location>
        <begin position="46"/>
        <end position="66"/>
    </location>
</feature>
<keyword evidence="1" id="KW-1133">Transmembrane helix</keyword>
<gene>
    <name evidence="2" type="ORF">CBA19CS42_26520</name>
</gene>
<organism evidence="2 3">
    <name type="scientific">Caballeronia novacaledonica</name>
    <dbReference type="NCBI Taxonomy" id="1544861"/>
    <lineage>
        <taxon>Bacteria</taxon>
        <taxon>Pseudomonadati</taxon>
        <taxon>Pseudomonadota</taxon>
        <taxon>Betaproteobacteria</taxon>
        <taxon>Burkholderiales</taxon>
        <taxon>Burkholderiaceae</taxon>
        <taxon>Caballeronia</taxon>
    </lineage>
</organism>
<keyword evidence="1" id="KW-0472">Membrane</keyword>
<keyword evidence="1" id="KW-0812">Transmembrane</keyword>
<dbReference type="RefSeq" id="WP_238214926.1">
    <property type="nucleotide sequence ID" value="NZ_BPUS01000014.1"/>
</dbReference>
<dbReference type="Proteomes" id="UP001055111">
    <property type="component" value="Unassembled WGS sequence"/>
</dbReference>
<accession>A0AA37IED3</accession>
<protein>
    <submittedName>
        <fullName evidence="2">Uncharacterized protein</fullName>
    </submittedName>
</protein>
<proteinExistence type="predicted"/>
<evidence type="ECO:0000313" key="2">
    <source>
        <dbReference type="EMBL" id="GJH28142.1"/>
    </source>
</evidence>
<evidence type="ECO:0000256" key="1">
    <source>
        <dbReference type="SAM" id="Phobius"/>
    </source>
</evidence>
<reference evidence="2" key="1">
    <citation type="submission" date="2022-09" db="EMBL/GenBank/DDBJ databases">
        <title>Isolation and characterization of 3-chlorobenzoate degrading bacteria from soils in Shizuoka.</title>
        <authorList>
            <person name="Ifat A."/>
            <person name="Ogawa N."/>
            <person name="Kimbara K."/>
            <person name="Moriuchi R."/>
            <person name="Dohra H."/>
            <person name="Shintani M."/>
        </authorList>
    </citation>
    <scope>NUCLEOTIDE SEQUENCE</scope>
    <source>
        <strain evidence="2">19CS4-2</strain>
    </source>
</reference>
<name>A0AA37IED3_9BURK</name>